<evidence type="ECO:0000313" key="1">
    <source>
        <dbReference type="EMBL" id="KAF4696140.1"/>
    </source>
</evidence>
<dbReference type="EMBL" id="JABANO010039070">
    <property type="protein sequence ID" value="KAF4696140.1"/>
    <property type="molecule type" value="Genomic_DNA"/>
</dbReference>
<evidence type="ECO:0000313" key="2">
    <source>
        <dbReference type="Proteomes" id="UP000553632"/>
    </source>
</evidence>
<reference evidence="1 2" key="1">
    <citation type="submission" date="2020-04" db="EMBL/GenBank/DDBJ databases">
        <title>Perkinsus olseni comparative genomics.</title>
        <authorList>
            <person name="Bogema D.R."/>
        </authorList>
    </citation>
    <scope>NUCLEOTIDE SEQUENCE [LARGE SCALE GENOMIC DNA]</scope>
    <source>
        <strain evidence="1 2">ATCC PRA-207</strain>
    </source>
</reference>
<feature type="non-terminal residue" evidence="1">
    <location>
        <position position="331"/>
    </location>
</feature>
<dbReference type="AlphaFoldDB" id="A0A7J6PKP3"/>
<keyword evidence="2" id="KW-1185">Reference proteome</keyword>
<gene>
    <name evidence="1" type="ORF">FOZ63_003810</name>
</gene>
<name>A0A7J6PKP3_PEROL</name>
<protein>
    <submittedName>
        <fullName evidence="1">Uncharacterized protein</fullName>
    </submittedName>
</protein>
<organism evidence="1 2">
    <name type="scientific">Perkinsus olseni</name>
    <name type="common">Perkinsus atlanticus</name>
    <dbReference type="NCBI Taxonomy" id="32597"/>
    <lineage>
        <taxon>Eukaryota</taxon>
        <taxon>Sar</taxon>
        <taxon>Alveolata</taxon>
        <taxon>Perkinsozoa</taxon>
        <taxon>Perkinsea</taxon>
        <taxon>Perkinsida</taxon>
        <taxon>Perkinsidae</taxon>
        <taxon>Perkinsus</taxon>
    </lineage>
</organism>
<dbReference type="Proteomes" id="UP000553632">
    <property type="component" value="Unassembled WGS sequence"/>
</dbReference>
<comment type="caution">
    <text evidence="1">The sequence shown here is derived from an EMBL/GenBank/DDBJ whole genome shotgun (WGS) entry which is preliminary data.</text>
</comment>
<accession>A0A7J6PKP3</accession>
<sequence>MALSGQVNHHLKVGHIGEMLWEQLEDVFYYKAYLGSGEARRFKQCYYPMRMSSQDARKLRDLYRIFSIPTQAQPDRIWRNMKLCSVFEDWYLFFGMQRLSKQSYILTHPALMRRANGQRLRQPSLIRQVQGSEQQIVASEMASAKTVAPVNRLGVTATEDGNLSLGSKEVGGVEPEREAPSQALLVKIPLPAGSLLNYEEAGNLHTVCLMLSTEEPGGHILGILTIISTSSEPSNESSRYFQFQDKTEDTPSGNVLALPEMRLEVGGSDGCYMFASHAKPEQQVGLDTSLEAAGRAFGINNLTRNSVVLCKTGHEGDENLIFDLRLGTSTS</sequence>
<proteinExistence type="predicted"/>